<accession>A0AA86VRB8</accession>
<dbReference type="AlphaFoldDB" id="A0AA86VRB8"/>
<dbReference type="EMBL" id="OY731402">
    <property type="protein sequence ID" value="CAJ1958749.1"/>
    <property type="molecule type" value="Genomic_DNA"/>
</dbReference>
<gene>
    <name evidence="1" type="ORF">AYBTSS11_LOCUS17905</name>
</gene>
<reference evidence="1" key="1">
    <citation type="submission" date="2023-10" db="EMBL/GenBank/DDBJ databases">
        <authorList>
            <person name="Domelevo Entfellner J.-B."/>
        </authorList>
    </citation>
    <scope>NUCLEOTIDE SEQUENCE</scope>
</reference>
<evidence type="ECO:0000313" key="2">
    <source>
        <dbReference type="Proteomes" id="UP001189624"/>
    </source>
</evidence>
<protein>
    <submittedName>
        <fullName evidence="1">Uncharacterized protein</fullName>
    </submittedName>
</protein>
<evidence type="ECO:0000313" key="1">
    <source>
        <dbReference type="EMBL" id="CAJ1958749.1"/>
    </source>
</evidence>
<dbReference type="Proteomes" id="UP001189624">
    <property type="component" value="Chromosome 5"/>
</dbReference>
<proteinExistence type="predicted"/>
<dbReference type="Gramene" id="rna-AYBTSS11_LOCUS17905">
    <property type="protein sequence ID" value="CAJ1958749.1"/>
    <property type="gene ID" value="gene-AYBTSS11_LOCUS17905"/>
</dbReference>
<sequence length="79" mass="8887">MPLSRFVSSFRIRNTSPKAKDTAASAISLSPCNYAVLMYPEKAFQKYGAFRLFLPLGTAEHFYCRKDDLSHDSHCQVGP</sequence>
<organism evidence="1 2">
    <name type="scientific">Sphenostylis stenocarpa</name>
    <dbReference type="NCBI Taxonomy" id="92480"/>
    <lineage>
        <taxon>Eukaryota</taxon>
        <taxon>Viridiplantae</taxon>
        <taxon>Streptophyta</taxon>
        <taxon>Embryophyta</taxon>
        <taxon>Tracheophyta</taxon>
        <taxon>Spermatophyta</taxon>
        <taxon>Magnoliopsida</taxon>
        <taxon>eudicotyledons</taxon>
        <taxon>Gunneridae</taxon>
        <taxon>Pentapetalae</taxon>
        <taxon>rosids</taxon>
        <taxon>fabids</taxon>
        <taxon>Fabales</taxon>
        <taxon>Fabaceae</taxon>
        <taxon>Papilionoideae</taxon>
        <taxon>50 kb inversion clade</taxon>
        <taxon>NPAAA clade</taxon>
        <taxon>indigoferoid/millettioid clade</taxon>
        <taxon>Phaseoleae</taxon>
        <taxon>Sphenostylis</taxon>
    </lineage>
</organism>
<name>A0AA86VRB8_9FABA</name>
<keyword evidence="2" id="KW-1185">Reference proteome</keyword>